<evidence type="ECO:0000313" key="1">
    <source>
        <dbReference type="EMBL" id="CAF2102613.1"/>
    </source>
</evidence>
<dbReference type="EMBL" id="CAJNRG010008227">
    <property type="protein sequence ID" value="CAF2102613.1"/>
    <property type="molecule type" value="Genomic_DNA"/>
</dbReference>
<evidence type="ECO:0000313" key="4">
    <source>
        <dbReference type="EMBL" id="CAF4344947.1"/>
    </source>
</evidence>
<proteinExistence type="predicted"/>
<name>A0A820KML9_9BILA</name>
<keyword evidence="5" id="KW-1185">Reference proteome</keyword>
<dbReference type="Proteomes" id="UP000663887">
    <property type="component" value="Unassembled WGS sequence"/>
</dbReference>
<reference evidence="4" key="1">
    <citation type="submission" date="2021-02" db="EMBL/GenBank/DDBJ databases">
        <authorList>
            <person name="Nowell W R."/>
        </authorList>
    </citation>
    <scope>NUCLEOTIDE SEQUENCE</scope>
</reference>
<dbReference type="EMBL" id="CAJOBF010006902">
    <property type="protein sequence ID" value="CAF4218525.1"/>
    <property type="molecule type" value="Genomic_DNA"/>
</dbReference>
<organism evidence="4 5">
    <name type="scientific">Rotaria magnacalcarata</name>
    <dbReference type="NCBI Taxonomy" id="392030"/>
    <lineage>
        <taxon>Eukaryota</taxon>
        <taxon>Metazoa</taxon>
        <taxon>Spiralia</taxon>
        <taxon>Gnathifera</taxon>
        <taxon>Rotifera</taxon>
        <taxon>Eurotatoria</taxon>
        <taxon>Bdelloidea</taxon>
        <taxon>Philodinida</taxon>
        <taxon>Philodinidae</taxon>
        <taxon>Rotaria</taxon>
    </lineage>
</organism>
<dbReference type="EMBL" id="CAJOBG010027138">
    <property type="protein sequence ID" value="CAF4344947.1"/>
    <property type="molecule type" value="Genomic_DNA"/>
</dbReference>
<dbReference type="Proteomes" id="UP000663856">
    <property type="component" value="Unassembled WGS sequence"/>
</dbReference>
<evidence type="ECO:0000313" key="5">
    <source>
        <dbReference type="Proteomes" id="UP000663866"/>
    </source>
</evidence>
<evidence type="ECO:0000313" key="3">
    <source>
        <dbReference type="EMBL" id="CAF4218525.1"/>
    </source>
</evidence>
<accession>A0A820KML9</accession>
<dbReference type="Proteomes" id="UP000663866">
    <property type="component" value="Unassembled WGS sequence"/>
</dbReference>
<gene>
    <name evidence="4" type="ORF">OVN521_LOCUS32732</name>
    <name evidence="3" type="ORF">UXM345_LOCUS28965</name>
    <name evidence="2" type="ORF">WKI299_LOCUS32975</name>
    <name evidence="1" type="ORF">XDN619_LOCUS18987</name>
</gene>
<dbReference type="Proteomes" id="UP000663842">
    <property type="component" value="Unassembled WGS sequence"/>
</dbReference>
<dbReference type="AlphaFoldDB" id="A0A820KML9"/>
<dbReference type="EMBL" id="CAJNRF010015363">
    <property type="protein sequence ID" value="CAF2171594.1"/>
    <property type="molecule type" value="Genomic_DNA"/>
</dbReference>
<protein>
    <submittedName>
        <fullName evidence="4">Uncharacterized protein</fullName>
    </submittedName>
</protein>
<evidence type="ECO:0000313" key="2">
    <source>
        <dbReference type="EMBL" id="CAF2171594.1"/>
    </source>
</evidence>
<comment type="caution">
    <text evidence="4">The sequence shown here is derived from an EMBL/GenBank/DDBJ whole genome shotgun (WGS) entry which is preliminary data.</text>
</comment>
<sequence>MTTDPTTGYDVSLREEDIANSIHCNVPIIVRLDGIPFMLRAFDTVDNCFEAIENNADKRLFMITSGSKGRMLVPALKTNFPEHITRNYPMYIFCGNMHMIRAAGVEPAHMWAEDFVDDLIMFNHEHDLLARILLDTADYFTTKGDQLNQENKLESARHHYQWAQS</sequence>